<dbReference type="RefSeq" id="WP_006523088.1">
    <property type="nucleotide sequence ID" value="NC_021184.1"/>
</dbReference>
<dbReference type="InterPro" id="IPR051465">
    <property type="entry name" value="Cell_Envelope_Struct_Comp"/>
</dbReference>
<dbReference type="InterPro" id="IPR001119">
    <property type="entry name" value="SLH_dom"/>
</dbReference>
<dbReference type="PANTHER" id="PTHR43308">
    <property type="entry name" value="OUTER MEMBRANE PROTEIN ALPHA-RELATED"/>
    <property type="match status" value="1"/>
</dbReference>
<dbReference type="Pfam" id="PF00395">
    <property type="entry name" value="SLH"/>
    <property type="match status" value="2"/>
</dbReference>
<protein>
    <submittedName>
        <fullName evidence="4">Putative S-layer protein</fullName>
    </submittedName>
</protein>
<dbReference type="EMBL" id="CP003273">
    <property type="protein sequence ID" value="AGL01844.1"/>
    <property type="molecule type" value="Genomic_DNA"/>
</dbReference>
<keyword evidence="1" id="KW-0677">Repeat</keyword>
<evidence type="ECO:0000313" key="4">
    <source>
        <dbReference type="EMBL" id="AGL01844.1"/>
    </source>
</evidence>
<evidence type="ECO:0000259" key="3">
    <source>
        <dbReference type="PROSITE" id="PS51272"/>
    </source>
</evidence>
<proteinExistence type="predicted"/>
<evidence type="ECO:0000256" key="2">
    <source>
        <dbReference type="SAM" id="SignalP"/>
    </source>
</evidence>
<sequence length="468" mass="52956">MKRILILMMTGLLVMALSAGAAWAKPDNAKKEEGQTKVKAMQMYKTQYKAMVDGEISVKSNNFNDTANHWGSASIQRMAAMRLFAGYDDGTFKPNNNMSQAEMIALLMRLVDTDSNDDEEEDNVSNYSEKIKEVPEWARNSVIKAANLQIMSLNRFHSAQQASRAQTCVAFAKALDLDPIDIDEVNFADKLLIDEEDLGYILAMYQAGYIKGAPGNYFLPQNGITRAEMAAILERILADLKEDDEDEDEDEVDLSDLENDLLSDYDEIENVPVDNIKLDGDEDKVYVEVEVDLDDYEDEWADLNNSDIKDWLKDLVGDIQGELSKDTIVSGKIINSDNDVVLVRFRKDGTDDLSISYIIDDVNDVEDELKGDEFDIADIEFEITSINYNEDDEIMVDLEAQEDISSSQWDDLDSSDVEDDVEIICEEIAQAFQDDADAEPVMIYINLYDEDSHLLEKYEYDVENESLD</sequence>
<dbReference type="HOGENOM" id="CLU_583585_0_0_9"/>
<dbReference type="PROSITE" id="PS51272">
    <property type="entry name" value="SLH"/>
    <property type="match status" value="2"/>
</dbReference>
<accession>R4KGV8</accession>
<dbReference type="PANTHER" id="PTHR43308:SF5">
    <property type="entry name" value="S-LAYER PROTEIN _ PEPTIDOGLYCAN ENDO-BETA-N-ACETYLGLUCOSAMINIDASE"/>
    <property type="match status" value="1"/>
</dbReference>
<keyword evidence="5" id="KW-1185">Reference proteome</keyword>
<name>R4KGV8_9FIRM</name>
<dbReference type="OrthoDB" id="1804207at2"/>
<dbReference type="STRING" id="767817.Desgi_2432"/>
<feature type="signal peptide" evidence="2">
    <location>
        <begin position="1"/>
        <end position="24"/>
    </location>
</feature>
<dbReference type="eggNOG" id="COG5492">
    <property type="taxonomic scope" value="Bacteria"/>
</dbReference>
<dbReference type="AlphaFoldDB" id="R4KGV8"/>
<gene>
    <name evidence="4" type="ORF">Desgi_2432</name>
</gene>
<reference evidence="4 5" key="1">
    <citation type="submission" date="2012-01" db="EMBL/GenBank/DDBJ databases">
        <title>Complete sequence of Desulfotomaculum gibsoniae DSM 7213.</title>
        <authorList>
            <consortium name="US DOE Joint Genome Institute"/>
            <person name="Lucas S."/>
            <person name="Han J."/>
            <person name="Lapidus A."/>
            <person name="Cheng J.-F."/>
            <person name="Goodwin L."/>
            <person name="Pitluck S."/>
            <person name="Peters L."/>
            <person name="Ovchinnikova G."/>
            <person name="Teshima H."/>
            <person name="Detter J.C."/>
            <person name="Han C."/>
            <person name="Tapia R."/>
            <person name="Land M."/>
            <person name="Hauser L."/>
            <person name="Kyrpides N."/>
            <person name="Ivanova N."/>
            <person name="Pagani I."/>
            <person name="Parshina S."/>
            <person name="Plugge C."/>
            <person name="Muyzer G."/>
            <person name="Kuever J."/>
            <person name="Ivanova A."/>
            <person name="Nazina T."/>
            <person name="Klenk H.-P."/>
            <person name="Brambilla E."/>
            <person name="Spring S."/>
            <person name="Stams A.F."/>
            <person name="Woyke T."/>
        </authorList>
    </citation>
    <scope>NUCLEOTIDE SEQUENCE [LARGE SCALE GENOMIC DNA]</scope>
    <source>
        <strain evidence="4 5">DSM 7213</strain>
    </source>
</reference>
<keyword evidence="2" id="KW-0732">Signal</keyword>
<evidence type="ECO:0000256" key="1">
    <source>
        <dbReference type="ARBA" id="ARBA00022737"/>
    </source>
</evidence>
<organism evidence="4 5">
    <name type="scientific">Desulfoscipio gibsoniae DSM 7213</name>
    <dbReference type="NCBI Taxonomy" id="767817"/>
    <lineage>
        <taxon>Bacteria</taxon>
        <taxon>Bacillati</taxon>
        <taxon>Bacillota</taxon>
        <taxon>Clostridia</taxon>
        <taxon>Eubacteriales</taxon>
        <taxon>Desulfallaceae</taxon>
        <taxon>Desulfoscipio</taxon>
    </lineage>
</organism>
<evidence type="ECO:0000313" key="5">
    <source>
        <dbReference type="Proteomes" id="UP000013520"/>
    </source>
</evidence>
<feature type="domain" description="SLH" evidence="3">
    <location>
        <begin position="184"/>
        <end position="247"/>
    </location>
</feature>
<feature type="chain" id="PRO_5004374670" evidence="2">
    <location>
        <begin position="25"/>
        <end position="468"/>
    </location>
</feature>
<dbReference type="Proteomes" id="UP000013520">
    <property type="component" value="Chromosome"/>
</dbReference>
<dbReference type="KEGG" id="dgi:Desgi_2432"/>
<feature type="domain" description="SLH" evidence="3">
    <location>
        <begin position="58"/>
        <end position="121"/>
    </location>
</feature>